<dbReference type="AlphaFoldDB" id="F2E5A9"/>
<reference evidence="1" key="1">
    <citation type="journal article" date="2011" name="Plant Physiol.">
        <title>Comprehensive sequence analysis of 24,783 barley full-length cDNAs derived from 12 clone libraries.</title>
        <authorList>
            <person name="Matsumoto T."/>
            <person name="Tanaka T."/>
            <person name="Sakai H."/>
            <person name="Amano N."/>
            <person name="Kanamori H."/>
            <person name="Kurita K."/>
            <person name="Kikuta A."/>
            <person name="Kamiya K."/>
            <person name="Yamamoto M."/>
            <person name="Ikawa H."/>
            <person name="Fujii N."/>
            <person name="Hori K."/>
            <person name="Itoh T."/>
            <person name="Sato K."/>
        </authorList>
    </citation>
    <scope>NUCLEOTIDE SEQUENCE</scope>
    <source>
        <tissue evidence="1">Shoot and root</tissue>
    </source>
</reference>
<accession>F2E5A9</accession>
<evidence type="ECO:0000313" key="1">
    <source>
        <dbReference type="EMBL" id="BAK02531.1"/>
    </source>
</evidence>
<dbReference type="Gramene" id="HORVU.MOREX.r3.4HG0364420.1">
    <property type="protein sequence ID" value="HORVU.MOREX.r3.4HG0364420.1"/>
    <property type="gene ID" value="HORVU.MOREX.r3.4HG0364420"/>
</dbReference>
<dbReference type="EnsemblPlants" id="HORVU.MOREX.r3.4HG0364420.1">
    <property type="protein sequence ID" value="HORVU.MOREX.r3.4HG0364420.1"/>
    <property type="gene ID" value="HORVU.MOREX.r3.4HG0364420"/>
</dbReference>
<dbReference type="Gene3D" id="2.130.10.10">
    <property type="entry name" value="YVTN repeat-like/Quinoprotein amine dehydrogenase"/>
    <property type="match status" value="1"/>
</dbReference>
<reference evidence="3" key="2">
    <citation type="journal article" date="2012" name="Nature">
        <title>A physical, genetic and functional sequence assembly of the barley genome.</title>
        <authorList>
            <consortium name="The International Barley Genome Sequencing Consortium"/>
            <person name="Mayer K.F."/>
            <person name="Waugh R."/>
            <person name="Brown J.W."/>
            <person name="Schulman A."/>
            <person name="Langridge P."/>
            <person name="Platzer M."/>
            <person name="Fincher G.B."/>
            <person name="Muehlbauer G.J."/>
            <person name="Sato K."/>
            <person name="Close T.J."/>
            <person name="Wise R.P."/>
            <person name="Stein N."/>
        </authorList>
    </citation>
    <scope>NUCLEOTIDE SEQUENCE [LARGE SCALE GENOMIC DNA]</scope>
    <source>
        <strain evidence="3">cv. Morex</strain>
    </source>
</reference>
<proteinExistence type="evidence at transcript level"/>
<dbReference type="InterPro" id="IPR015943">
    <property type="entry name" value="WD40/YVTN_repeat-like_dom_sf"/>
</dbReference>
<evidence type="ECO:0000313" key="3">
    <source>
        <dbReference type="Proteomes" id="UP000011116"/>
    </source>
</evidence>
<keyword evidence="3" id="KW-1185">Reference proteome</keyword>
<protein>
    <submittedName>
        <fullName evidence="1">Predicted protein</fullName>
    </submittedName>
</protein>
<organism evidence="1">
    <name type="scientific">Hordeum vulgare subsp. vulgare</name>
    <name type="common">Domesticated barley</name>
    <dbReference type="NCBI Taxonomy" id="112509"/>
    <lineage>
        <taxon>Eukaryota</taxon>
        <taxon>Viridiplantae</taxon>
        <taxon>Streptophyta</taxon>
        <taxon>Embryophyta</taxon>
        <taxon>Tracheophyta</taxon>
        <taxon>Spermatophyta</taxon>
        <taxon>Magnoliopsida</taxon>
        <taxon>Liliopsida</taxon>
        <taxon>Poales</taxon>
        <taxon>Poaceae</taxon>
        <taxon>BOP clade</taxon>
        <taxon>Pooideae</taxon>
        <taxon>Triticodae</taxon>
        <taxon>Triticeae</taxon>
        <taxon>Hordeinae</taxon>
        <taxon>Hordeum</taxon>
    </lineage>
</organism>
<reference evidence="2" key="4">
    <citation type="submission" date="2022-01" db="UniProtKB">
        <authorList>
            <consortium name="EnsemblPlants"/>
        </authorList>
    </citation>
    <scope>IDENTIFICATION</scope>
    <source>
        <strain evidence="2">subsp. vulgare</strain>
    </source>
</reference>
<name>F2E5A9_HORVV</name>
<dbReference type="Proteomes" id="UP000011116">
    <property type="component" value="Chromosome 4H"/>
</dbReference>
<dbReference type="EMBL" id="AK371333">
    <property type="protein sequence ID" value="BAK02531.1"/>
    <property type="molecule type" value="mRNA"/>
</dbReference>
<reference evidence="2" key="3">
    <citation type="submission" date="2020-10" db="EMBL/GenBank/DDBJ databases">
        <authorList>
            <person name="Scholz U."/>
            <person name="Mascher M."/>
            <person name="Fiebig A."/>
        </authorList>
    </citation>
    <scope>NUCLEOTIDE SEQUENCE [LARGE SCALE GENOMIC DNA]</scope>
    <source>
        <strain evidence="2">cv. Morex</strain>
    </source>
</reference>
<evidence type="ECO:0000313" key="2">
    <source>
        <dbReference type="EnsemblPlants" id="HORVU.MOREX.r3.4HG0364420.1"/>
    </source>
</evidence>
<sequence>MYYSLAIAEEGELSIGSIDDVQKLHIRTILLIEQARSIFHQEQSMTRCFAFSSTPTIAGESFAKIHRLMEVWKIKSAEDLEDLKLLKILKTYNNWWLFWHI</sequence>